<dbReference type="Pfam" id="PF13476">
    <property type="entry name" value="AAA_23"/>
    <property type="match status" value="1"/>
</dbReference>
<gene>
    <name evidence="2" type="ORF">GJ685_09930</name>
</gene>
<dbReference type="EMBL" id="WUBZ01000132">
    <property type="protein sequence ID" value="MWV55359.1"/>
    <property type="molecule type" value="Genomic_DNA"/>
</dbReference>
<dbReference type="PANTHER" id="PTHR32114:SF2">
    <property type="entry name" value="ABC TRANSPORTER ABCH.3"/>
    <property type="match status" value="1"/>
</dbReference>
<dbReference type="Gene3D" id="3.40.50.300">
    <property type="entry name" value="P-loop containing nucleotide triphosphate hydrolases"/>
    <property type="match status" value="1"/>
</dbReference>
<protein>
    <submittedName>
        <fullName evidence="2">AAA family ATPase</fullName>
    </submittedName>
</protein>
<dbReference type="Proteomes" id="UP000489351">
    <property type="component" value="Unassembled WGS sequence"/>
</dbReference>
<sequence>MKILELRFKNLNSLYGEWLIDFADPEYVSNGIFALTGPTGAGKSTILDAICLALYGA</sequence>
<feature type="non-terminal residue" evidence="2">
    <location>
        <position position="57"/>
    </location>
</feature>
<name>A0ABW9UTK9_CHLPH</name>
<feature type="domain" description="Rad50/SbcC-type AAA" evidence="1">
    <location>
        <begin position="6"/>
        <end position="56"/>
    </location>
</feature>
<dbReference type="InterPro" id="IPR038729">
    <property type="entry name" value="Rad50/SbcC_AAA"/>
</dbReference>
<proteinExistence type="predicted"/>
<evidence type="ECO:0000313" key="2">
    <source>
        <dbReference type="EMBL" id="MWV55359.1"/>
    </source>
</evidence>
<accession>A0ABW9UTK9</accession>
<keyword evidence="3" id="KW-1185">Reference proteome</keyword>
<dbReference type="RefSeq" id="WP_160460451.1">
    <property type="nucleotide sequence ID" value="NZ_WUBZ01000132.1"/>
</dbReference>
<dbReference type="PANTHER" id="PTHR32114">
    <property type="entry name" value="ABC TRANSPORTER ABCH.3"/>
    <property type="match status" value="1"/>
</dbReference>
<evidence type="ECO:0000313" key="3">
    <source>
        <dbReference type="Proteomes" id="UP000489351"/>
    </source>
</evidence>
<reference evidence="2 3" key="1">
    <citation type="submission" date="2019-11" db="EMBL/GenBank/DDBJ databases">
        <title>Green- and brown-colored morphotypes of Chlorobia in the stratified aquatic ecosystems of Kandalaksha Gulf (White Sea): A model for study of the accessory genome evolution.</title>
        <authorList>
            <person name="Grouzdev D.S."/>
        </authorList>
    </citation>
    <scope>NUCLEOTIDE SEQUENCE [LARGE SCALE GENOMIC DNA]</scope>
    <source>
        <strain evidence="2 3">ZM</strain>
    </source>
</reference>
<evidence type="ECO:0000259" key="1">
    <source>
        <dbReference type="Pfam" id="PF13476"/>
    </source>
</evidence>
<dbReference type="SUPFAM" id="SSF52540">
    <property type="entry name" value="P-loop containing nucleoside triphosphate hydrolases"/>
    <property type="match status" value="1"/>
</dbReference>
<organism evidence="2 3">
    <name type="scientific">Chlorobium phaeovibrioides</name>
    <dbReference type="NCBI Taxonomy" id="1094"/>
    <lineage>
        <taxon>Bacteria</taxon>
        <taxon>Pseudomonadati</taxon>
        <taxon>Chlorobiota</taxon>
        <taxon>Chlorobiia</taxon>
        <taxon>Chlorobiales</taxon>
        <taxon>Chlorobiaceae</taxon>
        <taxon>Chlorobium/Pelodictyon group</taxon>
        <taxon>Chlorobium</taxon>
    </lineage>
</organism>
<dbReference type="InterPro" id="IPR027417">
    <property type="entry name" value="P-loop_NTPase"/>
</dbReference>
<comment type="caution">
    <text evidence="2">The sequence shown here is derived from an EMBL/GenBank/DDBJ whole genome shotgun (WGS) entry which is preliminary data.</text>
</comment>